<accession>A0A2S2NYU6</accession>
<name>A0A2S2NYU6_SCHGA</name>
<organism evidence="2">
    <name type="scientific">Schizaphis graminum</name>
    <name type="common">Green bug aphid</name>
    <dbReference type="NCBI Taxonomy" id="13262"/>
    <lineage>
        <taxon>Eukaryota</taxon>
        <taxon>Metazoa</taxon>
        <taxon>Ecdysozoa</taxon>
        <taxon>Arthropoda</taxon>
        <taxon>Hexapoda</taxon>
        <taxon>Insecta</taxon>
        <taxon>Pterygota</taxon>
        <taxon>Neoptera</taxon>
        <taxon>Paraneoptera</taxon>
        <taxon>Hemiptera</taxon>
        <taxon>Sternorrhyncha</taxon>
        <taxon>Aphidomorpha</taxon>
        <taxon>Aphidoidea</taxon>
        <taxon>Aphididae</taxon>
        <taxon>Aphidini</taxon>
        <taxon>Schizaphis</taxon>
    </lineage>
</organism>
<sequence>MLPYFHLLLINFNLIQWFFFFFLFIAVAADTCVTTTTSAITHRHVAVANIILLLLLRDTRPTVIGRGRAHCARTRFASVTRARFRRRENRMWRGGPVCIHRTRACHRRHRFHRPRHYTTCEKLKTIQNIACRRRLL</sequence>
<reference evidence="2" key="1">
    <citation type="submission" date="2018-04" db="EMBL/GenBank/DDBJ databases">
        <title>Transcriptome of Schizaphis graminum biotype I.</title>
        <authorList>
            <person name="Scully E.D."/>
            <person name="Geib S.M."/>
            <person name="Palmer N.A."/>
            <person name="Koch K."/>
            <person name="Bradshaw J."/>
            <person name="Heng-Moss T."/>
            <person name="Sarath G."/>
        </authorList>
    </citation>
    <scope>NUCLEOTIDE SEQUENCE</scope>
</reference>
<gene>
    <name evidence="2" type="ORF">g.69046</name>
</gene>
<proteinExistence type="predicted"/>
<evidence type="ECO:0000256" key="1">
    <source>
        <dbReference type="SAM" id="Phobius"/>
    </source>
</evidence>
<keyword evidence="1" id="KW-1133">Transmembrane helix</keyword>
<keyword evidence="1" id="KW-0472">Membrane</keyword>
<dbReference type="EMBL" id="GGMR01009780">
    <property type="protein sequence ID" value="MBY22399.1"/>
    <property type="molecule type" value="Transcribed_RNA"/>
</dbReference>
<evidence type="ECO:0000313" key="2">
    <source>
        <dbReference type="EMBL" id="MBY22399.1"/>
    </source>
</evidence>
<protein>
    <submittedName>
        <fullName evidence="2">Uncharacterized protein</fullName>
    </submittedName>
</protein>
<dbReference type="AlphaFoldDB" id="A0A2S2NYU6"/>
<keyword evidence="1" id="KW-0812">Transmembrane</keyword>
<feature type="transmembrane region" description="Helical" evidence="1">
    <location>
        <begin position="7"/>
        <end position="28"/>
    </location>
</feature>
<feature type="transmembrane region" description="Helical" evidence="1">
    <location>
        <begin position="40"/>
        <end position="56"/>
    </location>
</feature>